<dbReference type="EMBL" id="JBHSNA010000004">
    <property type="protein sequence ID" value="MFC5566081.1"/>
    <property type="molecule type" value="Genomic_DNA"/>
</dbReference>
<dbReference type="InterPro" id="IPR003736">
    <property type="entry name" value="PAAI_dom"/>
</dbReference>
<evidence type="ECO:0000259" key="2">
    <source>
        <dbReference type="Pfam" id="PF03061"/>
    </source>
</evidence>
<dbReference type="PANTHER" id="PTHR43240:SF7">
    <property type="entry name" value="BLR7284 PROTEIN"/>
    <property type="match status" value="1"/>
</dbReference>
<protein>
    <submittedName>
        <fullName evidence="3">PaaI family thioesterase</fullName>
        <ecNumber evidence="3">3.1.2.-</ecNumber>
    </submittedName>
</protein>
<reference evidence="4" key="1">
    <citation type="journal article" date="2019" name="Int. J. Syst. Evol. Microbiol.">
        <title>The Global Catalogue of Microorganisms (GCM) 10K type strain sequencing project: providing services to taxonomists for standard genome sequencing and annotation.</title>
        <authorList>
            <consortium name="The Broad Institute Genomics Platform"/>
            <consortium name="The Broad Institute Genome Sequencing Center for Infectious Disease"/>
            <person name="Wu L."/>
            <person name="Ma J."/>
        </authorList>
    </citation>
    <scope>NUCLEOTIDE SEQUENCE [LARGE SCALE GENOMIC DNA]</scope>
    <source>
        <strain evidence="4">KACC 11588</strain>
    </source>
</reference>
<name>A0ABW0SAZ2_9RHOB</name>
<dbReference type="InterPro" id="IPR006683">
    <property type="entry name" value="Thioestr_dom"/>
</dbReference>
<sequence length="149" mass="15363">MTPFPPDEPREEAARRFLAALPYARALGLTLVALGDGVAEIAMPWDDRLVGDPLTGVIHGGAVLALMDTCAGTAVLAHASAPTRTATLDLRIDYMRGAVPGRAITARAECHHVTRTVAFVRATASDGEGRPLATATGAFTVEGSAEGAA</sequence>
<proteinExistence type="predicted"/>
<evidence type="ECO:0000313" key="3">
    <source>
        <dbReference type="EMBL" id="MFC5566081.1"/>
    </source>
</evidence>
<dbReference type="NCBIfam" id="TIGR00369">
    <property type="entry name" value="unchar_dom_1"/>
    <property type="match status" value="1"/>
</dbReference>
<evidence type="ECO:0000256" key="1">
    <source>
        <dbReference type="ARBA" id="ARBA00022801"/>
    </source>
</evidence>
<dbReference type="Pfam" id="PF03061">
    <property type="entry name" value="4HBT"/>
    <property type="match status" value="1"/>
</dbReference>
<dbReference type="Proteomes" id="UP001596056">
    <property type="component" value="Unassembled WGS sequence"/>
</dbReference>
<dbReference type="Gene3D" id="3.10.129.10">
    <property type="entry name" value="Hotdog Thioesterase"/>
    <property type="match status" value="1"/>
</dbReference>
<dbReference type="PANTHER" id="PTHR43240">
    <property type="entry name" value="1,4-DIHYDROXY-2-NAPHTHOYL-COA THIOESTERASE 1"/>
    <property type="match status" value="1"/>
</dbReference>
<dbReference type="EC" id="3.1.2.-" evidence="3"/>
<comment type="caution">
    <text evidence="3">The sequence shown here is derived from an EMBL/GenBank/DDBJ whole genome shotgun (WGS) entry which is preliminary data.</text>
</comment>
<dbReference type="InterPro" id="IPR029069">
    <property type="entry name" value="HotDog_dom_sf"/>
</dbReference>
<dbReference type="RefSeq" id="WP_209838925.1">
    <property type="nucleotide sequence ID" value="NZ_JAGGJP010000004.1"/>
</dbReference>
<keyword evidence="1 3" id="KW-0378">Hydrolase</keyword>
<gene>
    <name evidence="3" type="ORF">ACFPOC_06560</name>
</gene>
<organism evidence="3 4">
    <name type="scientific">Rubellimicrobium aerolatum</name>
    <dbReference type="NCBI Taxonomy" id="490979"/>
    <lineage>
        <taxon>Bacteria</taxon>
        <taxon>Pseudomonadati</taxon>
        <taxon>Pseudomonadota</taxon>
        <taxon>Alphaproteobacteria</taxon>
        <taxon>Rhodobacterales</taxon>
        <taxon>Roseobacteraceae</taxon>
        <taxon>Rubellimicrobium</taxon>
    </lineage>
</organism>
<accession>A0ABW0SAZ2</accession>
<keyword evidence="4" id="KW-1185">Reference proteome</keyword>
<dbReference type="CDD" id="cd03443">
    <property type="entry name" value="PaaI_thioesterase"/>
    <property type="match status" value="1"/>
</dbReference>
<dbReference type="GO" id="GO:0016787">
    <property type="term" value="F:hydrolase activity"/>
    <property type="evidence" value="ECO:0007669"/>
    <property type="project" value="UniProtKB-KW"/>
</dbReference>
<dbReference type="SUPFAM" id="SSF54637">
    <property type="entry name" value="Thioesterase/thiol ester dehydrase-isomerase"/>
    <property type="match status" value="1"/>
</dbReference>
<feature type="domain" description="Thioesterase" evidence="2">
    <location>
        <begin position="56"/>
        <end position="130"/>
    </location>
</feature>
<evidence type="ECO:0000313" key="4">
    <source>
        <dbReference type="Proteomes" id="UP001596056"/>
    </source>
</evidence>